<dbReference type="GO" id="GO:0033013">
    <property type="term" value="P:tetrapyrrole metabolic process"/>
    <property type="evidence" value="ECO:0007669"/>
    <property type="project" value="UniProtKB-ARBA"/>
</dbReference>
<dbReference type="PANTHER" id="PTHR10057:SF0">
    <property type="entry name" value="TRANSLOCATOR PROTEIN"/>
    <property type="match status" value="1"/>
</dbReference>
<proteinExistence type="inferred from homology"/>
<sequence length="162" mass="18210">MTMRGGFWKPVLVAASVAIFIAVLGGTLTDTGVWYQGLRKPSWQPPDWLFGPAWTLIFALATASAVHAWRNAGSRAQREWVIGLFALNGFLNVLWSTLFFALKRPDWALIEVAFLWLSILLPIIVFWRSARPASLYLVPYLLWVSFAAFLNLTVVRLNGPFA</sequence>
<reference evidence="7 8" key="1">
    <citation type="journal article" date="2017" name="Syst. Appl. Microbiol.">
        <title>Soybeans inoculated with root zone soils of Canadian native legumes harbour diverse and novel Bradyrhizobium spp. that possess agricultural potential.</title>
        <authorList>
            <person name="Bromfield E.S.P."/>
            <person name="Cloutier S."/>
            <person name="Tambong J.T."/>
            <person name="Tran Thi T.V."/>
        </authorList>
    </citation>
    <scope>NUCLEOTIDE SEQUENCE [LARGE SCALE GENOMIC DNA]</scope>
    <source>
        <strain evidence="7 8">39S1MB</strain>
    </source>
</reference>
<dbReference type="RefSeq" id="WP_094891126.1">
    <property type="nucleotide sequence ID" value="NZ_CP029426.2"/>
</dbReference>
<dbReference type="PIRSF" id="PIRSF005859">
    <property type="entry name" value="PBR"/>
    <property type="match status" value="1"/>
</dbReference>
<name>A0A2U8PY87_9BRAD</name>
<dbReference type="Gene3D" id="1.20.1260.100">
    <property type="entry name" value="TspO/MBR protein"/>
    <property type="match status" value="1"/>
</dbReference>
<dbReference type="EMBL" id="CP029426">
    <property type="protein sequence ID" value="AWM02766.1"/>
    <property type="molecule type" value="Genomic_DNA"/>
</dbReference>
<comment type="subcellular location">
    <subcellularLocation>
        <location evidence="1">Membrane</location>
        <topology evidence="1">Multi-pass membrane protein</topology>
    </subcellularLocation>
</comment>
<comment type="similarity">
    <text evidence="2">Belongs to the TspO/BZRP family.</text>
</comment>
<evidence type="ECO:0000313" key="7">
    <source>
        <dbReference type="EMBL" id="AWM02766.1"/>
    </source>
</evidence>
<dbReference type="CDD" id="cd15904">
    <property type="entry name" value="TSPO_MBR"/>
    <property type="match status" value="1"/>
</dbReference>
<evidence type="ECO:0000256" key="6">
    <source>
        <dbReference type="SAM" id="Phobius"/>
    </source>
</evidence>
<evidence type="ECO:0000256" key="2">
    <source>
        <dbReference type="ARBA" id="ARBA00007524"/>
    </source>
</evidence>
<evidence type="ECO:0000256" key="4">
    <source>
        <dbReference type="ARBA" id="ARBA00022989"/>
    </source>
</evidence>
<dbReference type="KEGG" id="brq:CIT40_23880"/>
<evidence type="ECO:0000256" key="1">
    <source>
        <dbReference type="ARBA" id="ARBA00004141"/>
    </source>
</evidence>
<keyword evidence="4 6" id="KW-1133">Transmembrane helix</keyword>
<gene>
    <name evidence="7" type="ORF">CIT40_23880</name>
</gene>
<dbReference type="Pfam" id="PF03073">
    <property type="entry name" value="TspO_MBR"/>
    <property type="match status" value="1"/>
</dbReference>
<feature type="transmembrane region" description="Helical" evidence="6">
    <location>
        <begin position="134"/>
        <end position="155"/>
    </location>
</feature>
<keyword evidence="3 6" id="KW-0812">Transmembrane</keyword>
<organism evidence="7 8">
    <name type="scientific">Bradyrhizobium amphicarpaeae</name>
    <dbReference type="NCBI Taxonomy" id="1404768"/>
    <lineage>
        <taxon>Bacteria</taxon>
        <taxon>Pseudomonadati</taxon>
        <taxon>Pseudomonadota</taxon>
        <taxon>Alphaproteobacteria</taxon>
        <taxon>Hyphomicrobiales</taxon>
        <taxon>Nitrobacteraceae</taxon>
        <taxon>Bradyrhizobium</taxon>
    </lineage>
</organism>
<evidence type="ECO:0000313" key="8">
    <source>
        <dbReference type="Proteomes" id="UP000215884"/>
    </source>
</evidence>
<evidence type="ECO:0000256" key="3">
    <source>
        <dbReference type="ARBA" id="ARBA00022692"/>
    </source>
</evidence>
<dbReference type="FunFam" id="1.20.1260.100:FF:000001">
    <property type="entry name" value="translocator protein 2"/>
    <property type="match status" value="1"/>
</dbReference>
<keyword evidence="8" id="KW-1185">Reference proteome</keyword>
<feature type="transmembrane region" description="Helical" evidence="6">
    <location>
        <begin position="81"/>
        <end position="101"/>
    </location>
</feature>
<feature type="transmembrane region" description="Helical" evidence="6">
    <location>
        <begin position="107"/>
        <end position="127"/>
    </location>
</feature>
<dbReference type="InterPro" id="IPR038330">
    <property type="entry name" value="TspO/MBR-related_sf"/>
</dbReference>
<dbReference type="AlphaFoldDB" id="A0A2U8PY87"/>
<dbReference type="PANTHER" id="PTHR10057">
    <property type="entry name" value="PERIPHERAL-TYPE BENZODIAZEPINE RECEPTOR"/>
    <property type="match status" value="1"/>
</dbReference>
<dbReference type="OrthoDB" id="9795496at2"/>
<accession>A0A2U8PY87</accession>
<dbReference type="InterPro" id="IPR004307">
    <property type="entry name" value="TspO_MBR"/>
</dbReference>
<feature type="transmembrane region" description="Helical" evidence="6">
    <location>
        <begin position="49"/>
        <end position="69"/>
    </location>
</feature>
<reference evidence="7 8" key="2">
    <citation type="journal article" date="2019" name="Int. J. Syst. Evol. Microbiol.">
        <title>Description and complete genome sequence of Bradyrhizobium amphicarpaeae sp. nov., harbouring photosystem and nitrogen-fixation genes.</title>
        <authorList>
            <person name="Bromfield E.S.P."/>
            <person name="Cloutier S."/>
            <person name="Nguyen H.D.T."/>
        </authorList>
    </citation>
    <scope>NUCLEOTIDE SEQUENCE [LARGE SCALE GENOMIC DNA]</scope>
    <source>
        <strain evidence="7 8">39S1MB</strain>
    </source>
</reference>
<dbReference type="GO" id="GO:0016020">
    <property type="term" value="C:membrane"/>
    <property type="evidence" value="ECO:0007669"/>
    <property type="project" value="UniProtKB-SubCell"/>
</dbReference>
<evidence type="ECO:0000256" key="5">
    <source>
        <dbReference type="ARBA" id="ARBA00023136"/>
    </source>
</evidence>
<protein>
    <submittedName>
        <fullName evidence="7">Tryptophan-rich sensory protein</fullName>
    </submittedName>
</protein>
<keyword evidence="5 6" id="KW-0472">Membrane</keyword>
<dbReference type="Proteomes" id="UP000215884">
    <property type="component" value="Chromosome"/>
</dbReference>